<dbReference type="InterPro" id="IPR035956">
    <property type="entry name" value="RimP_N_sf"/>
</dbReference>
<dbReference type="PANTHER" id="PTHR33867">
    <property type="entry name" value="RIBOSOME MATURATION FACTOR RIMP"/>
    <property type="match status" value="1"/>
</dbReference>
<comment type="function">
    <text evidence="3">Required for maturation of 30S ribosomal subunits.</text>
</comment>
<protein>
    <recommendedName>
        <fullName evidence="3">Ribosome maturation factor RimP</fullName>
    </recommendedName>
</protein>
<dbReference type="InterPro" id="IPR036847">
    <property type="entry name" value="RimP_C_sf"/>
</dbReference>
<evidence type="ECO:0000256" key="2">
    <source>
        <dbReference type="ARBA" id="ARBA00022517"/>
    </source>
</evidence>
<dbReference type="SUPFAM" id="SSF75420">
    <property type="entry name" value="YhbC-like, N-terminal domain"/>
    <property type="match status" value="1"/>
</dbReference>
<dbReference type="Gene3D" id="3.30.300.70">
    <property type="entry name" value="RimP-like superfamily, N-terminal"/>
    <property type="match status" value="1"/>
</dbReference>
<keyword evidence="1 3" id="KW-0963">Cytoplasm</keyword>
<evidence type="ECO:0000256" key="3">
    <source>
        <dbReference type="HAMAP-Rule" id="MF_01077"/>
    </source>
</evidence>
<dbReference type="CDD" id="cd01734">
    <property type="entry name" value="YlxS_C"/>
    <property type="match status" value="1"/>
</dbReference>
<evidence type="ECO:0000313" key="7">
    <source>
        <dbReference type="Proteomes" id="UP000197032"/>
    </source>
</evidence>
<dbReference type="InterPro" id="IPR028998">
    <property type="entry name" value="RimP_C"/>
</dbReference>
<organism evidence="6 7">
    <name type="scientific">Calderihabitans maritimus</name>
    <dbReference type="NCBI Taxonomy" id="1246530"/>
    <lineage>
        <taxon>Bacteria</taxon>
        <taxon>Bacillati</taxon>
        <taxon>Bacillota</taxon>
        <taxon>Clostridia</taxon>
        <taxon>Neomoorellales</taxon>
        <taxon>Calderihabitantaceae</taxon>
        <taxon>Calderihabitans</taxon>
    </lineage>
</organism>
<evidence type="ECO:0000313" key="6">
    <source>
        <dbReference type="EMBL" id="GAW94307.1"/>
    </source>
</evidence>
<dbReference type="Pfam" id="PF17384">
    <property type="entry name" value="DUF150_C"/>
    <property type="match status" value="1"/>
</dbReference>
<proteinExistence type="inferred from homology"/>
<dbReference type="EMBL" id="BDGJ01000215">
    <property type="protein sequence ID" value="GAW94307.1"/>
    <property type="molecule type" value="Genomic_DNA"/>
</dbReference>
<accession>A0A1Z5HY63</accession>
<comment type="subcellular location">
    <subcellularLocation>
        <location evidence="3">Cytoplasm</location>
    </subcellularLocation>
</comment>
<evidence type="ECO:0000259" key="4">
    <source>
        <dbReference type="Pfam" id="PF02576"/>
    </source>
</evidence>
<keyword evidence="2 3" id="KW-0690">Ribosome biogenesis</keyword>
<dbReference type="FunFam" id="3.30.300.70:FF:000001">
    <property type="entry name" value="Ribosome maturation factor RimP"/>
    <property type="match status" value="1"/>
</dbReference>
<dbReference type="InterPro" id="IPR028989">
    <property type="entry name" value="RimP_N"/>
</dbReference>
<dbReference type="PANTHER" id="PTHR33867:SF1">
    <property type="entry name" value="RIBOSOME MATURATION FACTOR RIMP"/>
    <property type="match status" value="1"/>
</dbReference>
<keyword evidence="7" id="KW-1185">Reference proteome</keyword>
<dbReference type="Proteomes" id="UP000197032">
    <property type="component" value="Unassembled WGS sequence"/>
</dbReference>
<comment type="caution">
    <text evidence="6">The sequence shown here is derived from an EMBL/GenBank/DDBJ whole genome shotgun (WGS) entry which is preliminary data.</text>
</comment>
<dbReference type="RefSeq" id="WP_272946686.1">
    <property type="nucleotide sequence ID" value="NZ_BDGJ01000215.1"/>
</dbReference>
<name>A0A1Z5HY63_9FIRM</name>
<dbReference type="InterPro" id="IPR003728">
    <property type="entry name" value="Ribosome_maturation_RimP"/>
</dbReference>
<gene>
    <name evidence="3" type="primary">rimP</name>
    <name evidence="6" type="ORF">KKC1_34160</name>
</gene>
<sequence length="155" mass="17580">MSSKKGKAQEELGSIILPVVTEMGYELVDIQYGREGSKWILRIFIDHPEGIGLDDCEMVSRQVEKRLDEEDPIPHSYVLEVSSPGIERPLKLPHDYERFKGRLATIKTYGPVDGRRKFTGTLQGLKDDQVIITENGKNISIPLEMVSRAHLTIEF</sequence>
<feature type="domain" description="Ribosome maturation factor RimP N-terminal" evidence="4">
    <location>
        <begin position="15"/>
        <end position="87"/>
    </location>
</feature>
<dbReference type="GO" id="GO:0005829">
    <property type="term" value="C:cytosol"/>
    <property type="evidence" value="ECO:0007669"/>
    <property type="project" value="TreeGrafter"/>
</dbReference>
<dbReference type="SUPFAM" id="SSF74942">
    <property type="entry name" value="YhbC-like, C-terminal domain"/>
    <property type="match status" value="1"/>
</dbReference>
<evidence type="ECO:0000259" key="5">
    <source>
        <dbReference type="Pfam" id="PF17384"/>
    </source>
</evidence>
<feature type="domain" description="Ribosome maturation factor RimP C-terminal" evidence="5">
    <location>
        <begin position="90"/>
        <end position="155"/>
    </location>
</feature>
<dbReference type="Gene3D" id="2.30.30.180">
    <property type="entry name" value="Ribosome maturation factor RimP, C-terminal domain"/>
    <property type="match status" value="1"/>
</dbReference>
<dbReference type="AlphaFoldDB" id="A0A1Z5HY63"/>
<dbReference type="GO" id="GO:0006412">
    <property type="term" value="P:translation"/>
    <property type="evidence" value="ECO:0007669"/>
    <property type="project" value="TreeGrafter"/>
</dbReference>
<evidence type="ECO:0000256" key="1">
    <source>
        <dbReference type="ARBA" id="ARBA00022490"/>
    </source>
</evidence>
<dbReference type="HAMAP" id="MF_01077">
    <property type="entry name" value="RimP"/>
    <property type="match status" value="1"/>
</dbReference>
<reference evidence="7" key="1">
    <citation type="journal article" date="2017" name="Appl. Environ. Microbiol.">
        <title>Genomic Analysis of Calderihabitans maritimus KKC1, a Thermophilic, Hydrogenogenic, Carboxydotrophic Bacterium Isolated from Marine Sediment.</title>
        <authorList>
            <person name="Omae K."/>
            <person name="Yoneda Y."/>
            <person name="Fukuyama Y."/>
            <person name="Yoshida T."/>
            <person name="Sako Y."/>
        </authorList>
    </citation>
    <scope>NUCLEOTIDE SEQUENCE [LARGE SCALE GENOMIC DNA]</scope>
    <source>
        <strain evidence="7">KKC1</strain>
    </source>
</reference>
<dbReference type="Pfam" id="PF02576">
    <property type="entry name" value="RimP_N"/>
    <property type="match status" value="1"/>
</dbReference>
<comment type="similarity">
    <text evidence="3">Belongs to the RimP family.</text>
</comment>
<dbReference type="GO" id="GO:0000028">
    <property type="term" value="P:ribosomal small subunit assembly"/>
    <property type="evidence" value="ECO:0007669"/>
    <property type="project" value="TreeGrafter"/>
</dbReference>